<evidence type="ECO:0000256" key="1">
    <source>
        <dbReference type="SAM" id="Phobius"/>
    </source>
</evidence>
<organism evidence="2 3">
    <name type="scientific">Moraxella catarrhalis</name>
    <name type="common">Branhamella catarrhalis</name>
    <dbReference type="NCBI Taxonomy" id="480"/>
    <lineage>
        <taxon>Bacteria</taxon>
        <taxon>Pseudomonadati</taxon>
        <taxon>Pseudomonadota</taxon>
        <taxon>Gammaproteobacteria</taxon>
        <taxon>Moraxellales</taxon>
        <taxon>Moraxellaceae</taxon>
        <taxon>Moraxella</taxon>
    </lineage>
</organism>
<keyword evidence="1" id="KW-0812">Transmembrane</keyword>
<name>A0ABY0BKE6_MORCA</name>
<feature type="transmembrane region" description="Helical" evidence="1">
    <location>
        <begin position="20"/>
        <end position="40"/>
    </location>
</feature>
<sequence length="41" mass="4669">MIFVLPFAMGHISFGMPKLSKMGILSLSIYFILSIIIYDIF</sequence>
<evidence type="ECO:0000313" key="2">
    <source>
        <dbReference type="EMBL" id="RUO16640.1"/>
    </source>
</evidence>
<accession>A0ABY0BKE6</accession>
<gene>
    <name evidence="2" type="ORF">EJK54_0429</name>
</gene>
<keyword evidence="1" id="KW-0472">Membrane</keyword>
<dbReference type="EMBL" id="RYER01000016">
    <property type="protein sequence ID" value="RUO16640.1"/>
    <property type="molecule type" value="Genomic_DNA"/>
</dbReference>
<evidence type="ECO:0000313" key="3">
    <source>
        <dbReference type="Proteomes" id="UP000268436"/>
    </source>
</evidence>
<keyword evidence="1" id="KW-1133">Transmembrane helix</keyword>
<keyword evidence="3" id="KW-1185">Reference proteome</keyword>
<comment type="caution">
    <text evidence="2">The sequence shown here is derived from an EMBL/GenBank/DDBJ whole genome shotgun (WGS) entry which is preliminary data.</text>
</comment>
<dbReference type="Proteomes" id="UP000268436">
    <property type="component" value="Unassembled WGS sequence"/>
</dbReference>
<protein>
    <submittedName>
        <fullName evidence="2">Uncharacterized protein</fullName>
    </submittedName>
</protein>
<proteinExistence type="predicted"/>
<reference evidence="2 3" key="1">
    <citation type="submission" date="2018-12" db="EMBL/GenBank/DDBJ databases">
        <title>Persistence of Moraxella catarrhalis in Chronic Obstructive Pulmonary Disease and Regulation of the Hag/MID Adhesin.</title>
        <authorList>
            <person name="Murphy T."/>
            <person name="Zhao X."/>
            <person name="Vyas G."/>
            <person name="Aluvathingal J."/>
            <person name="Nadendla S."/>
            <person name="Tallon L."/>
            <person name="Tettelin H."/>
        </authorList>
    </citation>
    <scope>NUCLEOTIDE SEQUENCE [LARGE SCALE GENOMIC DNA]</scope>
    <source>
        <strain evidence="2 3">173P27B1</strain>
    </source>
</reference>